<name>A0A7V5U2S7_9BACT</name>
<dbReference type="GO" id="GO:0006508">
    <property type="term" value="P:proteolysis"/>
    <property type="evidence" value="ECO:0007669"/>
    <property type="project" value="UniProtKB-KW"/>
</dbReference>
<feature type="transmembrane region" description="Helical" evidence="8">
    <location>
        <begin position="74"/>
        <end position="96"/>
    </location>
</feature>
<keyword evidence="5 9" id="KW-0378">Hydrolase</keyword>
<dbReference type="InterPro" id="IPR013426">
    <property type="entry name" value="EpsH-like"/>
</dbReference>
<dbReference type="NCBIfam" id="TIGR04178">
    <property type="entry name" value="exo_archaeo"/>
    <property type="match status" value="1"/>
</dbReference>
<feature type="transmembrane region" description="Helical" evidence="8">
    <location>
        <begin position="125"/>
        <end position="143"/>
    </location>
</feature>
<evidence type="ECO:0000256" key="4">
    <source>
        <dbReference type="ARBA" id="ARBA00022692"/>
    </source>
</evidence>
<evidence type="ECO:0000256" key="5">
    <source>
        <dbReference type="ARBA" id="ARBA00022801"/>
    </source>
</evidence>
<feature type="transmembrane region" description="Helical" evidence="8">
    <location>
        <begin position="103"/>
        <end position="119"/>
    </location>
</feature>
<dbReference type="GO" id="GO:0005886">
    <property type="term" value="C:plasma membrane"/>
    <property type="evidence" value="ECO:0007669"/>
    <property type="project" value="UniProtKB-SubCell"/>
</dbReference>
<dbReference type="NCBIfam" id="TIGR03109">
    <property type="entry name" value="exosort_XrtA"/>
    <property type="match status" value="1"/>
</dbReference>
<comment type="caution">
    <text evidence="9">The sequence shown here is derived from an EMBL/GenBank/DDBJ whole genome shotgun (WGS) entry which is preliminary data.</text>
</comment>
<dbReference type="NCBIfam" id="TIGR02602">
    <property type="entry name" value="8TM_EpsH"/>
    <property type="match status" value="1"/>
</dbReference>
<dbReference type="AlphaFoldDB" id="A0A7V5U2S7"/>
<evidence type="ECO:0000256" key="8">
    <source>
        <dbReference type="SAM" id="Phobius"/>
    </source>
</evidence>
<accession>A0A7V5U2S7</accession>
<keyword evidence="4 8" id="KW-0812">Transmembrane</keyword>
<feature type="transmembrane region" description="Helical" evidence="8">
    <location>
        <begin position="216"/>
        <end position="240"/>
    </location>
</feature>
<protein>
    <submittedName>
        <fullName evidence="9">Exosortase</fullName>
        <ecNumber evidence="9">3.4.22.-</ecNumber>
    </submittedName>
</protein>
<dbReference type="InterPro" id="IPR019127">
    <property type="entry name" value="Exosortase"/>
</dbReference>
<dbReference type="EC" id="3.4.22.-" evidence="9"/>
<gene>
    <name evidence="9" type="primary">xrt</name>
    <name evidence="9" type="ORF">ENJ96_06500</name>
</gene>
<feature type="transmembrane region" description="Helical" evidence="8">
    <location>
        <begin position="252"/>
        <end position="272"/>
    </location>
</feature>
<feature type="transmembrane region" description="Helical" evidence="8">
    <location>
        <begin position="45"/>
        <end position="62"/>
    </location>
</feature>
<keyword evidence="3" id="KW-0645">Protease</keyword>
<reference evidence="9" key="1">
    <citation type="journal article" date="2020" name="mSystems">
        <title>Genome- and Community-Level Interaction Insights into Carbon Utilization and Element Cycling Functions of Hydrothermarchaeota in Hydrothermal Sediment.</title>
        <authorList>
            <person name="Zhou Z."/>
            <person name="Liu Y."/>
            <person name="Xu W."/>
            <person name="Pan J."/>
            <person name="Luo Z.H."/>
            <person name="Li M."/>
        </authorList>
    </citation>
    <scope>NUCLEOTIDE SEQUENCE [LARGE SCALE GENOMIC DNA]</scope>
    <source>
        <strain evidence="9">HyVt-533</strain>
    </source>
</reference>
<evidence type="ECO:0000313" key="9">
    <source>
        <dbReference type="EMBL" id="HHI97485.1"/>
    </source>
</evidence>
<evidence type="ECO:0000256" key="7">
    <source>
        <dbReference type="ARBA" id="ARBA00023136"/>
    </source>
</evidence>
<dbReference type="InterPro" id="IPR017540">
    <property type="entry name" value="Exosortase-1"/>
</dbReference>
<dbReference type="GO" id="GO:0008233">
    <property type="term" value="F:peptidase activity"/>
    <property type="evidence" value="ECO:0007669"/>
    <property type="project" value="UniProtKB-KW"/>
</dbReference>
<comment type="subcellular location">
    <subcellularLocation>
        <location evidence="1">Cell membrane</location>
        <topology evidence="1">Multi-pass membrane protein</topology>
    </subcellularLocation>
</comment>
<dbReference type="Proteomes" id="UP000886101">
    <property type="component" value="Unassembled WGS sequence"/>
</dbReference>
<keyword evidence="6 8" id="KW-1133">Transmembrane helix</keyword>
<organism evidence="9">
    <name type="scientific">Thermodesulfatator atlanticus</name>
    <dbReference type="NCBI Taxonomy" id="501497"/>
    <lineage>
        <taxon>Bacteria</taxon>
        <taxon>Pseudomonadati</taxon>
        <taxon>Thermodesulfobacteriota</taxon>
        <taxon>Thermodesulfobacteria</taxon>
        <taxon>Thermodesulfobacteriales</taxon>
        <taxon>Thermodesulfatatoraceae</taxon>
        <taxon>Thermodesulfatator</taxon>
    </lineage>
</organism>
<evidence type="ECO:0000256" key="1">
    <source>
        <dbReference type="ARBA" id="ARBA00004651"/>
    </source>
</evidence>
<evidence type="ECO:0000256" key="2">
    <source>
        <dbReference type="ARBA" id="ARBA00022475"/>
    </source>
</evidence>
<sequence>MEAQTKVLAFRRDYLAALLVFFFALILLYFPVLKGLVYDWWHDPNYSHGFLLPLFSGYLIWVKKEELSALPFRGSWWGMLLVAAGLILLLLGWVAGEQFTQRFSFLVVLYGGLVFLLGWPVARKLFFPVWLLTLAIPIPYVIYNSLTFPLKLFASKVATSLLQLIGLSVYRDGNIIILPNMVLEVVDACSGIRSLISLLAISAILAYFTRSNLWKAVLILASIPVAIGVNVLRVFITGVLSYHLGPKAAEGFFHTFSGFLVFGLSLFLIFVIHRMVAKR</sequence>
<proteinExistence type="predicted"/>
<keyword evidence="7 8" id="KW-0472">Membrane</keyword>
<feature type="transmembrane region" description="Helical" evidence="8">
    <location>
        <begin position="14"/>
        <end position="33"/>
    </location>
</feature>
<dbReference type="EMBL" id="DROK01000187">
    <property type="protein sequence ID" value="HHI97485.1"/>
    <property type="molecule type" value="Genomic_DNA"/>
</dbReference>
<evidence type="ECO:0000256" key="6">
    <source>
        <dbReference type="ARBA" id="ARBA00022989"/>
    </source>
</evidence>
<keyword evidence="2" id="KW-1003">Cell membrane</keyword>
<dbReference type="Pfam" id="PF09721">
    <property type="entry name" value="Exosortase_EpsH"/>
    <property type="match status" value="1"/>
</dbReference>
<dbReference type="InterPro" id="IPR026392">
    <property type="entry name" value="Exo/Archaeosortase_dom"/>
</dbReference>
<evidence type="ECO:0000256" key="3">
    <source>
        <dbReference type="ARBA" id="ARBA00022670"/>
    </source>
</evidence>